<feature type="transmembrane region" description="Helical" evidence="1">
    <location>
        <begin position="139"/>
        <end position="160"/>
    </location>
</feature>
<dbReference type="EMBL" id="SMAG01000001">
    <property type="protein sequence ID" value="TCS96814.1"/>
    <property type="molecule type" value="Genomic_DNA"/>
</dbReference>
<accession>A0A4R3LEN9</accession>
<dbReference type="Proteomes" id="UP000294937">
    <property type="component" value="Unassembled WGS sequence"/>
</dbReference>
<protein>
    <submittedName>
        <fullName evidence="2">Uncharacterized protein</fullName>
    </submittedName>
</protein>
<sequence>MFSYLRRFFDYFEIFIFILILYGTTYVYPPAQETIRRVIESHRNLYIEWINVLMSIFTVMFTVGVCLIIITMFFLFILKRIDVDYKNDEGPLFGKTIGTFVRNGFWWSVNLLLLSKFSGLSEVWDYWTNFYYGVVFSKTVYNILIALIGALSFWILYMIYKNYTNEMKKRLKGMFKKNN</sequence>
<comment type="caution">
    <text evidence="2">The sequence shown here is derived from an EMBL/GenBank/DDBJ whole genome shotgun (WGS) entry which is preliminary data.</text>
</comment>
<reference evidence="2 3" key="1">
    <citation type="submission" date="2019-03" db="EMBL/GenBank/DDBJ databases">
        <title>Genomic Encyclopedia of Type Strains, Phase IV (KMG-IV): sequencing the most valuable type-strain genomes for metagenomic binning, comparative biology and taxonomic classification.</title>
        <authorList>
            <person name="Goeker M."/>
        </authorList>
    </citation>
    <scope>NUCLEOTIDE SEQUENCE [LARGE SCALE GENOMIC DNA]</scope>
    <source>
        <strain evidence="2 3">DSM 45707</strain>
    </source>
</reference>
<proteinExistence type="predicted"/>
<evidence type="ECO:0000313" key="3">
    <source>
        <dbReference type="Proteomes" id="UP000294937"/>
    </source>
</evidence>
<feature type="transmembrane region" description="Helical" evidence="1">
    <location>
        <begin position="49"/>
        <end position="78"/>
    </location>
</feature>
<keyword evidence="1" id="KW-0812">Transmembrane</keyword>
<dbReference type="AlphaFoldDB" id="A0A4R3LEN9"/>
<keyword evidence="3" id="KW-1185">Reference proteome</keyword>
<evidence type="ECO:0000313" key="2">
    <source>
        <dbReference type="EMBL" id="TCS96814.1"/>
    </source>
</evidence>
<keyword evidence="1" id="KW-1133">Transmembrane helix</keyword>
<feature type="transmembrane region" description="Helical" evidence="1">
    <location>
        <begin position="12"/>
        <end position="29"/>
    </location>
</feature>
<gene>
    <name evidence="2" type="ORF">EDD58_101456</name>
</gene>
<dbReference type="RefSeq" id="WP_131923196.1">
    <property type="nucleotide sequence ID" value="NZ_SMAG01000001.1"/>
</dbReference>
<name>A0A4R3LEN9_9BACL</name>
<organism evidence="2 3">
    <name type="scientific">Hazenella coriacea</name>
    <dbReference type="NCBI Taxonomy" id="1179467"/>
    <lineage>
        <taxon>Bacteria</taxon>
        <taxon>Bacillati</taxon>
        <taxon>Bacillota</taxon>
        <taxon>Bacilli</taxon>
        <taxon>Bacillales</taxon>
        <taxon>Thermoactinomycetaceae</taxon>
        <taxon>Hazenella</taxon>
    </lineage>
</organism>
<evidence type="ECO:0000256" key="1">
    <source>
        <dbReference type="SAM" id="Phobius"/>
    </source>
</evidence>
<feature type="transmembrane region" description="Helical" evidence="1">
    <location>
        <begin position="99"/>
        <end position="119"/>
    </location>
</feature>
<keyword evidence="1" id="KW-0472">Membrane</keyword>